<reference evidence="3" key="1">
    <citation type="submission" date="2018-05" db="EMBL/GenBank/DDBJ databases">
        <authorList>
            <person name="Lanie J.A."/>
            <person name="Ng W.-L."/>
            <person name="Kazmierczak K.M."/>
            <person name="Andrzejewski T.M."/>
            <person name="Davidsen T.M."/>
            <person name="Wayne K.J."/>
            <person name="Tettelin H."/>
            <person name="Glass J.I."/>
            <person name="Rusch D."/>
            <person name="Podicherti R."/>
            <person name="Tsui H.-C.T."/>
            <person name="Winkler M.E."/>
        </authorList>
    </citation>
    <scope>NUCLEOTIDE SEQUENCE</scope>
</reference>
<dbReference type="Pfam" id="PF13519">
    <property type="entry name" value="VWA_2"/>
    <property type="match status" value="1"/>
</dbReference>
<dbReference type="SMART" id="SM00327">
    <property type="entry name" value="VWA"/>
    <property type="match status" value="1"/>
</dbReference>
<feature type="region of interest" description="Disordered" evidence="1">
    <location>
        <begin position="223"/>
        <end position="255"/>
    </location>
</feature>
<dbReference type="EMBL" id="UINC01006175">
    <property type="protein sequence ID" value="SVA25940.1"/>
    <property type="molecule type" value="Genomic_DNA"/>
</dbReference>
<evidence type="ECO:0000313" key="3">
    <source>
        <dbReference type="EMBL" id="SVA25940.1"/>
    </source>
</evidence>
<dbReference type="NCBIfam" id="TIGR03436">
    <property type="entry name" value="acidobact_VWFA"/>
    <property type="match status" value="1"/>
</dbReference>
<dbReference type="CDD" id="cd00198">
    <property type="entry name" value="vWFA"/>
    <property type="match status" value="1"/>
</dbReference>
<gene>
    <name evidence="3" type="ORF">METZ01_LOCUS78794</name>
</gene>
<dbReference type="AlphaFoldDB" id="A0A381UCN1"/>
<dbReference type="Gene3D" id="3.40.50.410">
    <property type="entry name" value="von Willebrand factor, type A domain"/>
    <property type="match status" value="1"/>
</dbReference>
<organism evidence="3">
    <name type="scientific">marine metagenome</name>
    <dbReference type="NCBI Taxonomy" id="408172"/>
    <lineage>
        <taxon>unclassified sequences</taxon>
        <taxon>metagenomes</taxon>
        <taxon>ecological metagenomes</taxon>
    </lineage>
</organism>
<name>A0A381UCN1_9ZZZZ</name>
<proteinExistence type="predicted"/>
<feature type="domain" description="VWFA" evidence="2">
    <location>
        <begin position="87"/>
        <end position="216"/>
    </location>
</feature>
<accession>A0A381UCN1</accession>
<dbReference type="PROSITE" id="PS50234">
    <property type="entry name" value="VWFA"/>
    <property type="match status" value="1"/>
</dbReference>
<evidence type="ECO:0000256" key="1">
    <source>
        <dbReference type="SAM" id="MobiDB-lite"/>
    </source>
</evidence>
<dbReference type="InterPro" id="IPR017802">
    <property type="entry name" value="VWFA-rel_acidobac-type"/>
</dbReference>
<sequence length="342" mass="38185">MSAGRFVLTALVTLAALPLVVAGQQRPTEDEQRFVFRTGIDLINVTATVTDRRGRFVGGLTQDDFVIYEDERQVDVTNFSNERVPVSLGIALDTSGSMDGRKMDAARDALDRFLYDLLEPNDEIFLREFNYTPELLQDWTTDRDRLSRAIRNIRPDGGTAMYDAVAESVPQLAGGEHRKKALLIISDGNDTNSEIDVRSLRQLIRESEALVYAIGIEGEPARSGWSRRRPVLPTPTFPFPGGGRRPPSRPRGLVGIPNSQEDRVNVTALRDLTDDSGGRTEIVRDPNDLEPATAGIARELSQQYYLGYPAQTEKDGRWHSIRVEVLNPAYRVRARRGYTATP</sequence>
<dbReference type="SUPFAM" id="SSF53300">
    <property type="entry name" value="vWA-like"/>
    <property type="match status" value="1"/>
</dbReference>
<protein>
    <recommendedName>
        <fullName evidence="2">VWFA domain-containing protein</fullName>
    </recommendedName>
</protein>
<dbReference type="InterPro" id="IPR036465">
    <property type="entry name" value="vWFA_dom_sf"/>
</dbReference>
<evidence type="ECO:0000259" key="2">
    <source>
        <dbReference type="PROSITE" id="PS50234"/>
    </source>
</evidence>
<dbReference type="InterPro" id="IPR002035">
    <property type="entry name" value="VWF_A"/>
</dbReference>